<accession>A0A9W7XKZ7</accession>
<sequence length="125" mass="14157">MTAQKLLCYECVIQGNGYNKLHLWNNLTIARLSHILENRGIQDKIETVSIIASSEELVNNWLLSDMSNFTAGKLVFPHASFLYVKIEDTLDDGYDSDYSTDSYDVYLPSESESSKPPLCGKSWQI</sequence>
<keyword evidence="2" id="KW-1185">Reference proteome</keyword>
<organism evidence="1 2">
    <name type="scientific">Coemansia asiatica</name>
    <dbReference type="NCBI Taxonomy" id="1052880"/>
    <lineage>
        <taxon>Eukaryota</taxon>
        <taxon>Fungi</taxon>
        <taxon>Fungi incertae sedis</taxon>
        <taxon>Zoopagomycota</taxon>
        <taxon>Kickxellomycotina</taxon>
        <taxon>Kickxellomycetes</taxon>
        <taxon>Kickxellales</taxon>
        <taxon>Kickxellaceae</taxon>
        <taxon>Coemansia</taxon>
    </lineage>
</organism>
<evidence type="ECO:0000313" key="1">
    <source>
        <dbReference type="EMBL" id="KAJ1645405.1"/>
    </source>
</evidence>
<gene>
    <name evidence="1" type="ORF">LPJ64_002988</name>
</gene>
<evidence type="ECO:0000313" key="2">
    <source>
        <dbReference type="Proteomes" id="UP001145021"/>
    </source>
</evidence>
<dbReference type="AlphaFoldDB" id="A0A9W7XKZ7"/>
<comment type="caution">
    <text evidence="1">The sequence shown here is derived from an EMBL/GenBank/DDBJ whole genome shotgun (WGS) entry which is preliminary data.</text>
</comment>
<dbReference type="EMBL" id="JANBOH010000107">
    <property type="protein sequence ID" value="KAJ1645405.1"/>
    <property type="molecule type" value="Genomic_DNA"/>
</dbReference>
<protein>
    <submittedName>
        <fullName evidence="1">Uncharacterized protein</fullName>
    </submittedName>
</protein>
<name>A0A9W7XKZ7_9FUNG</name>
<reference evidence="1" key="1">
    <citation type="submission" date="2022-07" db="EMBL/GenBank/DDBJ databases">
        <title>Phylogenomic reconstructions and comparative analyses of Kickxellomycotina fungi.</title>
        <authorList>
            <person name="Reynolds N.K."/>
            <person name="Stajich J.E."/>
            <person name="Barry K."/>
            <person name="Grigoriev I.V."/>
            <person name="Crous P."/>
            <person name="Smith M.E."/>
        </authorList>
    </citation>
    <scope>NUCLEOTIDE SEQUENCE</scope>
    <source>
        <strain evidence="1">NBRC 105413</strain>
    </source>
</reference>
<dbReference type="Proteomes" id="UP001145021">
    <property type="component" value="Unassembled WGS sequence"/>
</dbReference>
<proteinExistence type="predicted"/>